<evidence type="ECO:0000313" key="2">
    <source>
        <dbReference type="EMBL" id="JAH39306.1"/>
    </source>
</evidence>
<organism evidence="2">
    <name type="scientific">Anguilla anguilla</name>
    <name type="common">European freshwater eel</name>
    <name type="synonym">Muraena anguilla</name>
    <dbReference type="NCBI Taxonomy" id="7936"/>
    <lineage>
        <taxon>Eukaryota</taxon>
        <taxon>Metazoa</taxon>
        <taxon>Chordata</taxon>
        <taxon>Craniata</taxon>
        <taxon>Vertebrata</taxon>
        <taxon>Euteleostomi</taxon>
        <taxon>Actinopterygii</taxon>
        <taxon>Neopterygii</taxon>
        <taxon>Teleostei</taxon>
        <taxon>Anguilliformes</taxon>
        <taxon>Anguillidae</taxon>
        <taxon>Anguilla</taxon>
    </lineage>
</organism>
<feature type="compositionally biased region" description="Basic and acidic residues" evidence="1">
    <location>
        <begin position="1"/>
        <end position="10"/>
    </location>
</feature>
<sequence>MMYNRREKTGHTPYAVPGNVY</sequence>
<reference evidence="2" key="1">
    <citation type="submission" date="2014-11" db="EMBL/GenBank/DDBJ databases">
        <authorList>
            <person name="Amaro Gonzalez C."/>
        </authorList>
    </citation>
    <scope>NUCLEOTIDE SEQUENCE</scope>
</reference>
<evidence type="ECO:0000256" key="1">
    <source>
        <dbReference type="SAM" id="MobiDB-lite"/>
    </source>
</evidence>
<accession>A0A0E9SDF6</accession>
<reference evidence="2" key="2">
    <citation type="journal article" date="2015" name="Fish Shellfish Immunol.">
        <title>Early steps in the European eel (Anguilla anguilla)-Vibrio vulnificus interaction in the gills: Role of the RtxA13 toxin.</title>
        <authorList>
            <person name="Callol A."/>
            <person name="Pajuelo D."/>
            <person name="Ebbesson L."/>
            <person name="Teles M."/>
            <person name="MacKenzie S."/>
            <person name="Amaro C."/>
        </authorList>
    </citation>
    <scope>NUCLEOTIDE SEQUENCE</scope>
</reference>
<protein>
    <submittedName>
        <fullName evidence="2">Uncharacterized protein</fullName>
    </submittedName>
</protein>
<dbReference type="EMBL" id="GBXM01069271">
    <property type="protein sequence ID" value="JAH39306.1"/>
    <property type="molecule type" value="Transcribed_RNA"/>
</dbReference>
<dbReference type="AlphaFoldDB" id="A0A0E9SDF6"/>
<name>A0A0E9SDF6_ANGAN</name>
<feature type="region of interest" description="Disordered" evidence="1">
    <location>
        <begin position="1"/>
        <end position="21"/>
    </location>
</feature>
<proteinExistence type="predicted"/>